<keyword evidence="1" id="KW-1133">Transmembrane helix</keyword>
<dbReference type="GO" id="GO:0009897">
    <property type="term" value="C:external side of plasma membrane"/>
    <property type="evidence" value="ECO:0007669"/>
    <property type="project" value="TreeGrafter"/>
</dbReference>
<dbReference type="SUPFAM" id="SSF69318">
    <property type="entry name" value="Integrin alpha N-terminal domain"/>
    <property type="match status" value="1"/>
</dbReference>
<feature type="transmembrane region" description="Helical" evidence="1">
    <location>
        <begin position="6"/>
        <end position="34"/>
    </location>
</feature>
<keyword evidence="3" id="KW-1185">Reference proteome</keyword>
<dbReference type="GO" id="GO:0050900">
    <property type="term" value="P:leukocyte migration"/>
    <property type="evidence" value="ECO:0007669"/>
    <property type="project" value="TreeGrafter"/>
</dbReference>
<evidence type="ECO:0000256" key="1">
    <source>
        <dbReference type="SAM" id="Phobius"/>
    </source>
</evidence>
<keyword evidence="1" id="KW-0472">Membrane</keyword>
<evidence type="ECO:0000313" key="2">
    <source>
        <dbReference type="Ensembl" id="ENSTRUP00000057743.1"/>
    </source>
</evidence>
<evidence type="ECO:0000313" key="3">
    <source>
        <dbReference type="Proteomes" id="UP000005226"/>
    </source>
</evidence>
<reference evidence="2" key="3">
    <citation type="submission" date="2025-09" db="UniProtKB">
        <authorList>
            <consortium name="Ensembl"/>
        </authorList>
    </citation>
    <scope>IDENTIFICATION</scope>
</reference>
<dbReference type="GO" id="GO:0033627">
    <property type="term" value="P:cell adhesion mediated by integrin"/>
    <property type="evidence" value="ECO:0007669"/>
    <property type="project" value="TreeGrafter"/>
</dbReference>
<dbReference type="GO" id="GO:0007229">
    <property type="term" value="P:integrin-mediated signaling pathway"/>
    <property type="evidence" value="ECO:0007669"/>
    <property type="project" value="TreeGrafter"/>
</dbReference>
<dbReference type="GeneTree" id="ENSGT00940000157746"/>
<dbReference type="Ensembl" id="ENSTRUT00000065485.1">
    <property type="protein sequence ID" value="ENSTRUP00000057743.1"/>
    <property type="gene ID" value="ENSTRUG00000028379.1"/>
</dbReference>
<dbReference type="AlphaFoldDB" id="A0A674M9K1"/>
<sequence length="169" mass="18408">MLVFISVYQVFIAMATAVSVLLSTWFSVCVAMNLDTLFPLLKKGEKESLFGLSVALHHHLKTGTYLLLVGAPREWAEHNVPANRTGGLYSCSITVDQSDCSRIKLVDPDLNPSEDLVEDMWLGVSVASQGYPGGRVLVSLLALVTSRMGGVWMVVVCYPFFDLGAACCF</sequence>
<dbReference type="InterPro" id="IPR028994">
    <property type="entry name" value="Integrin_alpha_N"/>
</dbReference>
<reference evidence="2 3" key="1">
    <citation type="journal article" date="2011" name="Genome Biol. Evol.">
        <title>Integration of the genetic map and genome assembly of fugu facilitates insights into distinct features of genome evolution in teleosts and mammals.</title>
        <authorList>
            <person name="Kai W."/>
            <person name="Kikuchi K."/>
            <person name="Tohari S."/>
            <person name="Chew A.K."/>
            <person name="Tay A."/>
            <person name="Fujiwara A."/>
            <person name="Hosoya S."/>
            <person name="Suetake H."/>
            <person name="Naruse K."/>
            <person name="Brenner S."/>
            <person name="Suzuki Y."/>
            <person name="Venkatesh B."/>
        </authorList>
    </citation>
    <scope>NUCLEOTIDE SEQUENCE [LARGE SCALE GENOMIC DNA]</scope>
</reference>
<dbReference type="GO" id="GO:0005178">
    <property type="term" value="F:integrin binding"/>
    <property type="evidence" value="ECO:0007669"/>
    <property type="project" value="TreeGrafter"/>
</dbReference>
<dbReference type="SMART" id="SM00191">
    <property type="entry name" value="Int_alpha"/>
    <property type="match status" value="1"/>
</dbReference>
<proteinExistence type="predicted"/>
<dbReference type="PANTHER" id="PTHR23220">
    <property type="entry name" value="INTEGRIN ALPHA"/>
    <property type="match status" value="1"/>
</dbReference>
<keyword evidence="1" id="KW-0812">Transmembrane</keyword>
<dbReference type="InParanoid" id="A0A674M9K1"/>
<dbReference type="InterPro" id="IPR013519">
    <property type="entry name" value="Int_alpha_beta-p"/>
</dbReference>
<accession>A0A674M9K1</accession>
<reference evidence="2" key="2">
    <citation type="submission" date="2025-08" db="UniProtKB">
        <authorList>
            <consortium name="Ensembl"/>
        </authorList>
    </citation>
    <scope>IDENTIFICATION</scope>
</reference>
<name>A0A674M9K1_TAKRU</name>
<dbReference type="Proteomes" id="UP000005226">
    <property type="component" value="Chromosome 5"/>
</dbReference>
<dbReference type="OMA" id="SACAVYV"/>
<organism evidence="2 3">
    <name type="scientific">Takifugu rubripes</name>
    <name type="common">Japanese pufferfish</name>
    <name type="synonym">Fugu rubripes</name>
    <dbReference type="NCBI Taxonomy" id="31033"/>
    <lineage>
        <taxon>Eukaryota</taxon>
        <taxon>Metazoa</taxon>
        <taxon>Chordata</taxon>
        <taxon>Craniata</taxon>
        <taxon>Vertebrata</taxon>
        <taxon>Euteleostomi</taxon>
        <taxon>Actinopterygii</taxon>
        <taxon>Neopterygii</taxon>
        <taxon>Teleostei</taxon>
        <taxon>Neoteleostei</taxon>
        <taxon>Acanthomorphata</taxon>
        <taxon>Eupercaria</taxon>
        <taxon>Tetraodontiformes</taxon>
        <taxon>Tetradontoidea</taxon>
        <taxon>Tetraodontidae</taxon>
        <taxon>Takifugu</taxon>
    </lineage>
</organism>
<dbReference type="Gene3D" id="2.130.10.130">
    <property type="entry name" value="Integrin alpha, N-terminal"/>
    <property type="match status" value="1"/>
</dbReference>
<dbReference type="GO" id="GO:0008305">
    <property type="term" value="C:integrin complex"/>
    <property type="evidence" value="ECO:0007669"/>
    <property type="project" value="TreeGrafter"/>
</dbReference>
<protein>
    <submittedName>
        <fullName evidence="2">Uncharacterized protein</fullName>
    </submittedName>
</protein>
<dbReference type="PANTHER" id="PTHR23220:SF89">
    <property type="entry name" value="INTEGRIN ALPHA-3"/>
    <property type="match status" value="1"/>
</dbReference>
<dbReference type="GO" id="GO:0007160">
    <property type="term" value="P:cell-matrix adhesion"/>
    <property type="evidence" value="ECO:0007669"/>
    <property type="project" value="TreeGrafter"/>
</dbReference>
<dbReference type="GO" id="GO:0098609">
    <property type="term" value="P:cell-cell adhesion"/>
    <property type="evidence" value="ECO:0007669"/>
    <property type="project" value="TreeGrafter"/>
</dbReference>